<name>A0A381PED2_9ZZZZ</name>
<dbReference type="CDD" id="cd00462">
    <property type="entry name" value="PTH"/>
    <property type="match status" value="1"/>
</dbReference>
<keyword evidence="2" id="KW-0820">tRNA-binding</keyword>
<evidence type="ECO:0000256" key="3">
    <source>
        <dbReference type="ARBA" id="ARBA00022801"/>
    </source>
</evidence>
<evidence type="ECO:0000256" key="2">
    <source>
        <dbReference type="ARBA" id="ARBA00022555"/>
    </source>
</evidence>
<dbReference type="InterPro" id="IPR036416">
    <property type="entry name" value="Pept_tRNA_hydro_sf"/>
</dbReference>
<dbReference type="HAMAP" id="MF_00083">
    <property type="entry name" value="Pept_tRNA_hydro_bact"/>
    <property type="match status" value="1"/>
</dbReference>
<dbReference type="GO" id="GO:0000049">
    <property type="term" value="F:tRNA binding"/>
    <property type="evidence" value="ECO:0007669"/>
    <property type="project" value="UniProtKB-KW"/>
</dbReference>
<evidence type="ECO:0000256" key="4">
    <source>
        <dbReference type="ARBA" id="ARBA00022884"/>
    </source>
</evidence>
<dbReference type="AlphaFoldDB" id="A0A381PED2"/>
<evidence type="ECO:0000256" key="5">
    <source>
        <dbReference type="ARBA" id="ARBA00038063"/>
    </source>
</evidence>
<dbReference type="Gene3D" id="3.40.50.1470">
    <property type="entry name" value="Peptidyl-tRNA hydrolase"/>
    <property type="match status" value="1"/>
</dbReference>
<dbReference type="PANTHER" id="PTHR17224">
    <property type="entry name" value="PEPTIDYL-TRNA HYDROLASE"/>
    <property type="match status" value="1"/>
</dbReference>
<evidence type="ECO:0000256" key="1">
    <source>
        <dbReference type="ARBA" id="ARBA00013260"/>
    </source>
</evidence>
<sequence length="187" mass="19931">MVVGLGNPGDRYAGTRHNVGADVIGLLADRHGGTLKRSRELALSCEVRVDGERVALAFPQTFMNESGQSVGRLVRRYGIEDPGRIVVVHDELDLPVGGLRIKAGGGLAGHNGLRSITAHLKTQDYLRVRIGVGRPPGRRSGADHVLRRPGRAEADELGIVVQEAADAVEAVLADGVDAAMCRFNDRS</sequence>
<evidence type="ECO:0000313" key="6">
    <source>
        <dbReference type="EMBL" id="SUZ65361.1"/>
    </source>
</evidence>
<dbReference type="NCBIfam" id="TIGR00447">
    <property type="entry name" value="pth"/>
    <property type="match status" value="1"/>
</dbReference>
<dbReference type="PANTHER" id="PTHR17224:SF1">
    <property type="entry name" value="PEPTIDYL-TRNA HYDROLASE"/>
    <property type="match status" value="1"/>
</dbReference>
<reference evidence="6" key="1">
    <citation type="submission" date="2018-05" db="EMBL/GenBank/DDBJ databases">
        <authorList>
            <person name="Lanie J.A."/>
            <person name="Ng W.-L."/>
            <person name="Kazmierczak K.M."/>
            <person name="Andrzejewski T.M."/>
            <person name="Davidsen T.M."/>
            <person name="Wayne K.J."/>
            <person name="Tettelin H."/>
            <person name="Glass J.I."/>
            <person name="Rusch D."/>
            <person name="Podicherti R."/>
            <person name="Tsui H.-C.T."/>
            <person name="Winkler M.E."/>
        </authorList>
    </citation>
    <scope>NUCLEOTIDE SEQUENCE</scope>
</reference>
<dbReference type="InterPro" id="IPR001328">
    <property type="entry name" value="Pept_tRNA_hydro"/>
</dbReference>
<dbReference type="GO" id="GO:0004045">
    <property type="term" value="F:peptidyl-tRNA hydrolase activity"/>
    <property type="evidence" value="ECO:0007669"/>
    <property type="project" value="UniProtKB-EC"/>
</dbReference>
<keyword evidence="4" id="KW-0694">RNA-binding</keyword>
<gene>
    <name evidence="6" type="ORF">METZ01_LOCUS18215</name>
</gene>
<dbReference type="FunFam" id="3.40.50.1470:FF:000001">
    <property type="entry name" value="Peptidyl-tRNA hydrolase"/>
    <property type="match status" value="1"/>
</dbReference>
<protein>
    <recommendedName>
        <fullName evidence="1">peptidyl-tRNA hydrolase</fullName>
        <ecNumber evidence="1">3.1.1.29</ecNumber>
    </recommendedName>
</protein>
<dbReference type="SUPFAM" id="SSF53178">
    <property type="entry name" value="Peptidyl-tRNA hydrolase-like"/>
    <property type="match status" value="1"/>
</dbReference>
<keyword evidence="3" id="KW-0378">Hydrolase</keyword>
<comment type="similarity">
    <text evidence="5">Belongs to the PTH family.</text>
</comment>
<accession>A0A381PED2</accession>
<dbReference type="EC" id="3.1.1.29" evidence="1"/>
<dbReference type="Pfam" id="PF01195">
    <property type="entry name" value="Pept_tRNA_hydro"/>
    <property type="match status" value="1"/>
</dbReference>
<organism evidence="6">
    <name type="scientific">marine metagenome</name>
    <dbReference type="NCBI Taxonomy" id="408172"/>
    <lineage>
        <taxon>unclassified sequences</taxon>
        <taxon>metagenomes</taxon>
        <taxon>ecological metagenomes</taxon>
    </lineage>
</organism>
<dbReference type="EMBL" id="UINC01000958">
    <property type="protein sequence ID" value="SUZ65361.1"/>
    <property type="molecule type" value="Genomic_DNA"/>
</dbReference>
<dbReference type="InterPro" id="IPR018171">
    <property type="entry name" value="Pept_tRNA_hydro_CS"/>
</dbReference>
<dbReference type="PROSITE" id="PS01196">
    <property type="entry name" value="PEPT_TRNA_HYDROL_2"/>
    <property type="match status" value="1"/>
</dbReference>
<proteinExistence type="inferred from homology"/>